<keyword evidence="3" id="KW-1185">Reference proteome</keyword>
<proteinExistence type="predicted"/>
<dbReference type="OrthoDB" id="1147023at2"/>
<dbReference type="AlphaFoldDB" id="A0A4S8HXF5"/>
<dbReference type="EMBL" id="STFF01000002">
    <property type="protein sequence ID" value="THU40428.1"/>
    <property type="molecule type" value="Genomic_DNA"/>
</dbReference>
<dbReference type="PROSITE" id="PS51257">
    <property type="entry name" value="PROKAR_LIPOPROTEIN"/>
    <property type="match status" value="1"/>
</dbReference>
<feature type="domain" description="SusD-like N-terminal" evidence="1">
    <location>
        <begin position="19"/>
        <end position="220"/>
    </location>
</feature>
<accession>A0A4S8HXF5</accession>
<dbReference type="InterPro" id="IPR011990">
    <property type="entry name" value="TPR-like_helical_dom_sf"/>
</dbReference>
<evidence type="ECO:0000259" key="1">
    <source>
        <dbReference type="Pfam" id="PF14322"/>
    </source>
</evidence>
<organism evidence="2 3">
    <name type="scientific">Niastella caeni</name>
    <dbReference type="NCBI Taxonomy" id="2569763"/>
    <lineage>
        <taxon>Bacteria</taxon>
        <taxon>Pseudomonadati</taxon>
        <taxon>Bacteroidota</taxon>
        <taxon>Chitinophagia</taxon>
        <taxon>Chitinophagales</taxon>
        <taxon>Chitinophagaceae</taxon>
        <taxon>Niastella</taxon>
    </lineage>
</organism>
<name>A0A4S8HXF5_9BACT</name>
<protein>
    <submittedName>
        <fullName evidence="2">RagB/SusD family nutrient uptake outer membrane protein</fullName>
    </submittedName>
</protein>
<reference evidence="2 3" key="1">
    <citation type="submission" date="2019-04" db="EMBL/GenBank/DDBJ databases">
        <title>Niastella caeni sp. nov., isolated from activated sludge.</title>
        <authorList>
            <person name="Sheng M."/>
        </authorList>
    </citation>
    <scope>NUCLEOTIDE SEQUENCE [LARGE SCALE GENOMIC DNA]</scope>
    <source>
        <strain evidence="2 3">HX-2-15</strain>
    </source>
</reference>
<evidence type="ECO:0000313" key="2">
    <source>
        <dbReference type="EMBL" id="THU40428.1"/>
    </source>
</evidence>
<dbReference type="SUPFAM" id="SSF48452">
    <property type="entry name" value="TPR-like"/>
    <property type="match status" value="1"/>
</dbReference>
<comment type="caution">
    <text evidence="2">The sequence shown here is derived from an EMBL/GenBank/DDBJ whole genome shotgun (WGS) entry which is preliminary data.</text>
</comment>
<dbReference type="InterPro" id="IPR033985">
    <property type="entry name" value="SusD-like_N"/>
</dbReference>
<dbReference type="RefSeq" id="WP_136577181.1">
    <property type="nucleotide sequence ID" value="NZ_STFF01000002.1"/>
</dbReference>
<gene>
    <name evidence="2" type="ORF">FAM09_11235</name>
</gene>
<dbReference type="Proteomes" id="UP000306918">
    <property type="component" value="Unassembled WGS sequence"/>
</dbReference>
<sequence length="482" mass="54676">MKKYSIYFLVILLSVGCKKFLEQPPDNRAVLNTPEKVSQLLGTAYPQANYMAFTESISDNVADKGIGGLYRTNIDPYNFKDVSSNQQDSPEFYWNACYAAIAAANQALEVCSKASNPESYAAQKGEALVCRAYAHFMLVTFFSKVFDPATAGSDPGIPYVLKPEKVVFEQYERKTVQYVYEMIEKDLTEGLPLIDDKQYKVPRYHFTRAAAHAFASRFYLFKRQYAKVVEHASKVFPNDNVIAMLRPWNTEYRVLTYNELWARYAKATESANLLLVETPSLWARNYVGVRYGLDATKSNEILLAPNVSGGTWIFRYQLYTGGTNNYFIPKVNEYFVRESVNAEIGWPYVMVPLFTAEEVMFNRAEANVFLNNITNVLGDLNAYASTRIYNYSPALHTITESRIKSFYRTGNAQQGALAAVLDFKRAEFVQEGMRWFDLLRHKVPVVHATVEGPTFTLGANDPMRVFQIPDVAKLAGIAQNPR</sequence>
<evidence type="ECO:0000313" key="3">
    <source>
        <dbReference type="Proteomes" id="UP000306918"/>
    </source>
</evidence>
<dbReference type="Pfam" id="PF14322">
    <property type="entry name" value="SusD-like_3"/>
    <property type="match status" value="1"/>
</dbReference>
<dbReference type="Gene3D" id="1.25.40.390">
    <property type="match status" value="1"/>
</dbReference>